<organism evidence="3 4">
    <name type="scientific">Intrasporangium calvum</name>
    <dbReference type="NCBI Taxonomy" id="53358"/>
    <lineage>
        <taxon>Bacteria</taxon>
        <taxon>Bacillati</taxon>
        <taxon>Actinomycetota</taxon>
        <taxon>Actinomycetes</taxon>
        <taxon>Micrococcales</taxon>
        <taxon>Intrasporangiaceae</taxon>
        <taxon>Intrasporangium</taxon>
    </lineage>
</organism>
<evidence type="ECO:0000313" key="3">
    <source>
        <dbReference type="EMBL" id="MDC5698789.1"/>
    </source>
</evidence>
<comment type="caution">
    <text evidence="3">The sequence shown here is derived from an EMBL/GenBank/DDBJ whole genome shotgun (WGS) entry which is preliminary data.</text>
</comment>
<dbReference type="InterPro" id="IPR026555">
    <property type="entry name" value="NSL3/Tex30"/>
</dbReference>
<gene>
    <name evidence="3" type="ORF">OO014_16165</name>
</gene>
<name>A0ABT5GKN4_9MICO</name>
<dbReference type="PANTHER" id="PTHR13136">
    <property type="entry name" value="TESTIS DEVELOPMENT PROTEIN PRTD"/>
    <property type="match status" value="1"/>
</dbReference>
<dbReference type="RefSeq" id="WP_272463354.1">
    <property type="nucleotide sequence ID" value="NZ_JAPFQL010000084.1"/>
</dbReference>
<dbReference type="Gene3D" id="3.40.50.1820">
    <property type="entry name" value="alpha/beta hydrolase"/>
    <property type="match status" value="1"/>
</dbReference>
<accession>A0ABT5GKN4</accession>
<feature type="region of interest" description="Disordered" evidence="1">
    <location>
        <begin position="1"/>
        <end position="23"/>
    </location>
</feature>
<evidence type="ECO:0000256" key="1">
    <source>
        <dbReference type="SAM" id="MobiDB-lite"/>
    </source>
</evidence>
<dbReference type="EMBL" id="JAPFQL010000084">
    <property type="protein sequence ID" value="MDC5698789.1"/>
    <property type="molecule type" value="Genomic_DNA"/>
</dbReference>
<feature type="domain" description="KANL3/Tex30 alpha/beta hydrolase-like" evidence="2">
    <location>
        <begin position="33"/>
        <end position="178"/>
    </location>
</feature>
<protein>
    <recommendedName>
        <fullName evidence="2">KANL3/Tex30 alpha/beta hydrolase-like domain-containing protein</fullName>
    </recommendedName>
</protein>
<proteinExistence type="predicted"/>
<keyword evidence="4" id="KW-1185">Reference proteome</keyword>
<dbReference type="InterPro" id="IPR046879">
    <property type="entry name" value="KANL3/Tex30_Abhydrolase"/>
</dbReference>
<evidence type="ECO:0000313" key="4">
    <source>
        <dbReference type="Proteomes" id="UP001150259"/>
    </source>
</evidence>
<dbReference type="PANTHER" id="PTHR13136:SF11">
    <property type="entry name" value="TESTIS-EXPRESSED PROTEIN 30"/>
    <property type="match status" value="1"/>
</dbReference>
<dbReference type="SUPFAM" id="SSF53474">
    <property type="entry name" value="alpha/beta-Hydrolases"/>
    <property type="match status" value="1"/>
</dbReference>
<sequence>MSGGGRVVERVRDLPTPEGPGRAHVCRPARSRGTVVLGHGAGGGLHSLDLTVAREVLVAAGWAVAVVEQPWLVAGRRIAGRPPTLDAAWVPMVTALMSGRGRLPRPLVVGGRSAGARVACRTAAELEADAGLLLSFPLHLPGRPDRLRDAELALAPDPTWLVQGTRDPFGSPDELAPYVPRWAEVIEVPGAHSFPKGARPALVEALTRIAGLLPG</sequence>
<reference evidence="3 4" key="1">
    <citation type="submission" date="2022-11" db="EMBL/GenBank/DDBJ databases">
        <title>Anaerobic phenanthrene biodegradation by a DNRA strain PheN6.</title>
        <authorList>
            <person name="Zhang Z."/>
        </authorList>
    </citation>
    <scope>NUCLEOTIDE SEQUENCE [LARGE SCALE GENOMIC DNA]</scope>
    <source>
        <strain evidence="3 4">PheN6</strain>
    </source>
</reference>
<evidence type="ECO:0000259" key="2">
    <source>
        <dbReference type="Pfam" id="PF20408"/>
    </source>
</evidence>
<dbReference type="Proteomes" id="UP001150259">
    <property type="component" value="Unassembled WGS sequence"/>
</dbReference>
<dbReference type="Pfam" id="PF20408">
    <property type="entry name" value="Abhydrolase_11"/>
    <property type="match status" value="1"/>
</dbReference>
<dbReference type="InterPro" id="IPR029058">
    <property type="entry name" value="AB_hydrolase_fold"/>
</dbReference>